<feature type="chain" id="PRO_5040732144" evidence="2">
    <location>
        <begin position="25"/>
        <end position="147"/>
    </location>
</feature>
<name>A0A9X3CY58_9FLAO</name>
<reference evidence="4" key="1">
    <citation type="submission" date="2022-11" db="EMBL/GenBank/DDBJ databases">
        <title>Salinimicrobium profundisediminis sp. nov., isolated from deep-sea sediment of the Mariana Trench.</title>
        <authorList>
            <person name="Fu H."/>
        </authorList>
    </citation>
    <scope>NUCLEOTIDE SEQUENCE</scope>
    <source>
        <strain evidence="4">MT39</strain>
    </source>
</reference>
<accession>A0A9X3CY58</accession>
<gene>
    <name evidence="4" type="ORF">OQ279_12695</name>
</gene>
<dbReference type="Pfam" id="PF13767">
    <property type="entry name" value="DUF4168"/>
    <property type="match status" value="1"/>
</dbReference>
<evidence type="ECO:0000259" key="3">
    <source>
        <dbReference type="Pfam" id="PF13767"/>
    </source>
</evidence>
<sequence length="147" mass="17210">MILSKMKIFSLLFFMMIGTSTLMAQSDVTDKEIEQFSVTFQKMRMINQEAQKDLSEIITREGMEIARFNTIHQAQMNPQAEADLTKEEEKQYDAIIKALNEMQLEFRKEMESMITESGLSVKRYEEIANQLQQDAQLQERVKQELTN</sequence>
<evidence type="ECO:0000256" key="2">
    <source>
        <dbReference type="SAM" id="SignalP"/>
    </source>
</evidence>
<evidence type="ECO:0000313" key="4">
    <source>
        <dbReference type="EMBL" id="MCX2839006.1"/>
    </source>
</evidence>
<protein>
    <submittedName>
        <fullName evidence="4">DUF4168 domain-containing protein</fullName>
    </submittedName>
</protein>
<keyword evidence="1" id="KW-0175">Coiled coil</keyword>
<dbReference type="EMBL" id="JAPJDA010000020">
    <property type="protein sequence ID" value="MCX2839006.1"/>
    <property type="molecule type" value="Genomic_DNA"/>
</dbReference>
<comment type="caution">
    <text evidence="4">The sequence shown here is derived from an EMBL/GenBank/DDBJ whole genome shotgun (WGS) entry which is preliminary data.</text>
</comment>
<evidence type="ECO:0000256" key="1">
    <source>
        <dbReference type="SAM" id="Coils"/>
    </source>
</evidence>
<feature type="signal peptide" evidence="2">
    <location>
        <begin position="1"/>
        <end position="24"/>
    </location>
</feature>
<proteinExistence type="predicted"/>
<organism evidence="4 5">
    <name type="scientific">Salinimicrobium profundisediminis</name>
    <dbReference type="NCBI Taxonomy" id="2994553"/>
    <lineage>
        <taxon>Bacteria</taxon>
        <taxon>Pseudomonadati</taxon>
        <taxon>Bacteroidota</taxon>
        <taxon>Flavobacteriia</taxon>
        <taxon>Flavobacteriales</taxon>
        <taxon>Flavobacteriaceae</taxon>
        <taxon>Salinimicrobium</taxon>
    </lineage>
</organism>
<keyword evidence="5" id="KW-1185">Reference proteome</keyword>
<dbReference type="InterPro" id="IPR025433">
    <property type="entry name" value="DUF4168"/>
</dbReference>
<dbReference type="Proteomes" id="UP001148482">
    <property type="component" value="Unassembled WGS sequence"/>
</dbReference>
<dbReference type="RefSeq" id="WP_266070310.1">
    <property type="nucleotide sequence ID" value="NZ_JAPJDA010000020.1"/>
</dbReference>
<evidence type="ECO:0000313" key="5">
    <source>
        <dbReference type="Proteomes" id="UP001148482"/>
    </source>
</evidence>
<feature type="domain" description="DUF4168" evidence="3">
    <location>
        <begin position="30"/>
        <end position="141"/>
    </location>
</feature>
<keyword evidence="2" id="KW-0732">Signal</keyword>
<feature type="coiled-coil region" evidence="1">
    <location>
        <begin position="85"/>
        <end position="141"/>
    </location>
</feature>
<dbReference type="AlphaFoldDB" id="A0A9X3CY58"/>